<dbReference type="AlphaFoldDB" id="A0AAD8Q8Z1"/>
<name>A0AAD8Q8Z1_LOLMU</name>
<reference evidence="1" key="1">
    <citation type="submission" date="2023-07" db="EMBL/GenBank/DDBJ databases">
        <title>A chromosome-level genome assembly of Lolium multiflorum.</title>
        <authorList>
            <person name="Chen Y."/>
            <person name="Copetti D."/>
            <person name="Kolliker R."/>
            <person name="Studer B."/>
        </authorList>
    </citation>
    <scope>NUCLEOTIDE SEQUENCE</scope>
    <source>
        <strain evidence="1">02402/16</strain>
        <tissue evidence="1">Leaf</tissue>
    </source>
</reference>
<dbReference type="Proteomes" id="UP001231189">
    <property type="component" value="Unassembled WGS sequence"/>
</dbReference>
<dbReference type="EMBL" id="JAUUTY010000625">
    <property type="protein sequence ID" value="KAK1597804.1"/>
    <property type="molecule type" value="Genomic_DNA"/>
</dbReference>
<evidence type="ECO:0000313" key="2">
    <source>
        <dbReference type="Proteomes" id="UP001231189"/>
    </source>
</evidence>
<organism evidence="1 2">
    <name type="scientific">Lolium multiflorum</name>
    <name type="common">Italian ryegrass</name>
    <name type="synonym">Lolium perenne subsp. multiflorum</name>
    <dbReference type="NCBI Taxonomy" id="4521"/>
    <lineage>
        <taxon>Eukaryota</taxon>
        <taxon>Viridiplantae</taxon>
        <taxon>Streptophyta</taxon>
        <taxon>Embryophyta</taxon>
        <taxon>Tracheophyta</taxon>
        <taxon>Spermatophyta</taxon>
        <taxon>Magnoliopsida</taxon>
        <taxon>Liliopsida</taxon>
        <taxon>Poales</taxon>
        <taxon>Poaceae</taxon>
        <taxon>BOP clade</taxon>
        <taxon>Pooideae</taxon>
        <taxon>Poodae</taxon>
        <taxon>Poeae</taxon>
        <taxon>Poeae Chloroplast Group 2 (Poeae type)</taxon>
        <taxon>Loliodinae</taxon>
        <taxon>Loliinae</taxon>
        <taxon>Lolium</taxon>
    </lineage>
</organism>
<gene>
    <name evidence="1" type="ORF">QYE76_037289</name>
</gene>
<comment type="caution">
    <text evidence="1">The sequence shown here is derived from an EMBL/GenBank/DDBJ whole genome shotgun (WGS) entry which is preliminary data.</text>
</comment>
<evidence type="ECO:0000313" key="1">
    <source>
        <dbReference type="EMBL" id="KAK1597804.1"/>
    </source>
</evidence>
<proteinExistence type="predicted"/>
<sequence>MSFVVEEEHLYGCFSPHGPSSQPNESVTPQREGMYMITARALDLELSVDVDARTSLLLETDGHVVAKSGVLSPVPGAFVAREICVFFATLAAAYPGYMNSEYEVIVQMMEDEQAFGDDILEHLSIIASLQNMQ</sequence>
<keyword evidence="2" id="KW-1185">Reference proteome</keyword>
<accession>A0AAD8Q8Z1</accession>
<protein>
    <submittedName>
        <fullName evidence="1">Uncharacterized protein</fullName>
    </submittedName>
</protein>